<dbReference type="InterPro" id="IPR001279">
    <property type="entry name" value="Metallo-B-lactamas"/>
</dbReference>
<dbReference type="InterPro" id="IPR036866">
    <property type="entry name" value="RibonucZ/Hydroxyglut_hydro"/>
</dbReference>
<proteinExistence type="predicted"/>
<dbReference type="Gene3D" id="3.60.15.10">
    <property type="entry name" value="Ribonuclease Z/Hydroxyacylglutathione hydrolase-like"/>
    <property type="match status" value="1"/>
</dbReference>
<organism evidence="2 3">
    <name type="scientific">Enterospora canceri</name>
    <dbReference type="NCBI Taxonomy" id="1081671"/>
    <lineage>
        <taxon>Eukaryota</taxon>
        <taxon>Fungi</taxon>
        <taxon>Fungi incertae sedis</taxon>
        <taxon>Microsporidia</taxon>
        <taxon>Enterocytozoonidae</taxon>
        <taxon>Enterospora</taxon>
    </lineage>
</organism>
<accession>A0A1Y1S706</accession>
<comment type="caution">
    <text evidence="2">The sequence shown here is derived from an EMBL/GenBank/DDBJ whole genome shotgun (WGS) entry which is preliminary data.</text>
</comment>
<evidence type="ECO:0000259" key="1">
    <source>
        <dbReference type="SMART" id="SM00849"/>
    </source>
</evidence>
<dbReference type="GO" id="GO:0004416">
    <property type="term" value="F:hydroxyacylglutathione hydrolase activity"/>
    <property type="evidence" value="ECO:0007669"/>
    <property type="project" value="TreeGrafter"/>
</dbReference>
<keyword evidence="3" id="KW-1185">Reference proteome</keyword>
<dbReference type="AlphaFoldDB" id="A0A1Y1S706"/>
<dbReference type="OrthoDB" id="515692at2759"/>
<dbReference type="VEuPathDB" id="MicrosporidiaDB:ECANGB1_1347"/>
<dbReference type="SUPFAM" id="SSF56281">
    <property type="entry name" value="Metallo-hydrolase/oxidoreductase"/>
    <property type="match status" value="1"/>
</dbReference>
<dbReference type="EMBL" id="LWDP01000038">
    <property type="protein sequence ID" value="ORD93949.1"/>
    <property type="molecule type" value="Genomic_DNA"/>
</dbReference>
<dbReference type="PANTHER" id="PTHR11935:SF94">
    <property type="entry name" value="TENZING NORGAY, ISOFORM C"/>
    <property type="match status" value="1"/>
</dbReference>
<evidence type="ECO:0000313" key="2">
    <source>
        <dbReference type="EMBL" id="ORD93949.1"/>
    </source>
</evidence>
<dbReference type="Proteomes" id="UP000192639">
    <property type="component" value="Unassembled WGS sequence"/>
</dbReference>
<gene>
    <name evidence="2" type="primary">GLO2</name>
    <name evidence="2" type="ORF">ECANGB1_1347</name>
</gene>
<dbReference type="SMART" id="SM00849">
    <property type="entry name" value="Lactamase_B"/>
    <property type="match status" value="1"/>
</dbReference>
<dbReference type="PANTHER" id="PTHR11935">
    <property type="entry name" value="BETA LACTAMASE DOMAIN"/>
    <property type="match status" value="1"/>
</dbReference>
<sequence>MYLFYNNTGAFAVDAYEPALIKAMLSRKLEHGKVYSKTSLFNQEELERSRELYAADTTHHHFDHSGGNEELSKMFPNVKFYTGTNTSDYQIITCINAKIKCIKTPSHTMDSVCYVVDDRYVLTGDFLFKLGCGKFFEGNASMFVESVNKLKTHVSKNAILLYGHDYTHSNLGFAYTIRKYTNEELSKILNTEFLTFEDELNLNVFLEAQNEKEVEKLRNKKDAF</sequence>
<protein>
    <submittedName>
        <fullName evidence="2">GLO2</fullName>
    </submittedName>
</protein>
<feature type="domain" description="Metallo-beta-lactamase" evidence="1">
    <location>
        <begin position="1"/>
        <end position="164"/>
    </location>
</feature>
<reference evidence="2 3" key="1">
    <citation type="journal article" date="2017" name="Environ. Microbiol.">
        <title>Decay of the glycolytic pathway and adaptation to intranuclear parasitism within Enterocytozoonidae microsporidia.</title>
        <authorList>
            <person name="Wiredu Boakye D."/>
            <person name="Jaroenlak P."/>
            <person name="Prachumwat A."/>
            <person name="Williams T.A."/>
            <person name="Bateman K.S."/>
            <person name="Itsathitphaisarn O."/>
            <person name="Sritunyalucksana K."/>
            <person name="Paszkiewicz K.H."/>
            <person name="Moore K.A."/>
            <person name="Stentiford G.D."/>
            <person name="Williams B.A."/>
        </authorList>
    </citation>
    <scope>NUCLEOTIDE SEQUENCE [LARGE SCALE GENOMIC DNA]</scope>
    <source>
        <strain evidence="2 3">GB1</strain>
    </source>
</reference>
<name>A0A1Y1S706_9MICR</name>
<evidence type="ECO:0000313" key="3">
    <source>
        <dbReference type="Proteomes" id="UP000192639"/>
    </source>
</evidence>